<dbReference type="PANTHER" id="PTHR40112">
    <property type="entry name" value="H2HPP ISOMERASE"/>
    <property type="match status" value="1"/>
</dbReference>
<dbReference type="PANTHER" id="PTHR40112:SF1">
    <property type="entry name" value="H2HPP ISOMERASE"/>
    <property type="match status" value="1"/>
</dbReference>
<sequence length="249" mass="26907">MVSDPGVSVRATDELVPFENAPPGATWTTAFETTRVLLVRAENDRETPWQTGGRDAYGVVLDGDGRLDFGPGESDSVRVDEGEFFFVPAGSTHRYVPFGERQVCLVAFVGTGDVVVLADESSDAPSEPPRVAGGAALVPTGHLSNLTRLTPFPDAAVQQVRGHATGRVASDWHHHGDNDVFGYVLDGEGYVEWGVADGERTLARAGEFFHVPAGVVHRDVNPSDDDQRYVLWLTGSEPRLVRVERPNGE</sequence>
<keyword evidence="3" id="KW-1185">Reference proteome</keyword>
<dbReference type="CDD" id="cd02208">
    <property type="entry name" value="cupin_RmlC-like"/>
    <property type="match status" value="1"/>
</dbReference>
<dbReference type="Proteomes" id="UP000243250">
    <property type="component" value="Unassembled WGS sequence"/>
</dbReference>
<dbReference type="RefSeq" id="WP_089881062.1">
    <property type="nucleotide sequence ID" value="NZ_FOYS01000003.1"/>
</dbReference>
<dbReference type="InterPro" id="IPR011051">
    <property type="entry name" value="RmlC_Cupin_sf"/>
</dbReference>
<dbReference type="SUPFAM" id="SSF51182">
    <property type="entry name" value="RmlC-like cupins"/>
    <property type="match status" value="1"/>
</dbReference>
<organism evidence="2 3">
    <name type="scientific">Halogeometricum limi</name>
    <dbReference type="NCBI Taxonomy" id="555875"/>
    <lineage>
        <taxon>Archaea</taxon>
        <taxon>Methanobacteriati</taxon>
        <taxon>Methanobacteriota</taxon>
        <taxon>Stenosarchaea group</taxon>
        <taxon>Halobacteria</taxon>
        <taxon>Halobacteriales</taxon>
        <taxon>Haloferacaceae</taxon>
        <taxon>Halogeometricum</taxon>
    </lineage>
</organism>
<dbReference type="InterPro" id="IPR052535">
    <property type="entry name" value="Bacilysin_H2HPP_isomerase"/>
</dbReference>
<feature type="domain" description="Cupin type-2" evidence="1">
    <location>
        <begin position="166"/>
        <end position="230"/>
    </location>
</feature>
<dbReference type="Gene3D" id="2.60.120.10">
    <property type="entry name" value="Jelly Rolls"/>
    <property type="match status" value="2"/>
</dbReference>
<dbReference type="EMBL" id="FOYS01000003">
    <property type="protein sequence ID" value="SFR55878.1"/>
    <property type="molecule type" value="Genomic_DNA"/>
</dbReference>
<dbReference type="AlphaFoldDB" id="A0A1I6HNC0"/>
<evidence type="ECO:0000259" key="1">
    <source>
        <dbReference type="Pfam" id="PF07883"/>
    </source>
</evidence>
<dbReference type="OrthoDB" id="285118at2157"/>
<protein>
    <submittedName>
        <fullName evidence="2">Cupin domain-containing protein</fullName>
    </submittedName>
</protein>
<name>A0A1I6HNC0_9EURY</name>
<gene>
    <name evidence="2" type="ORF">SAMN04488124_2420</name>
</gene>
<dbReference type="InterPro" id="IPR013096">
    <property type="entry name" value="Cupin_2"/>
</dbReference>
<dbReference type="Pfam" id="PF07883">
    <property type="entry name" value="Cupin_2"/>
    <property type="match status" value="1"/>
</dbReference>
<proteinExistence type="predicted"/>
<evidence type="ECO:0000313" key="3">
    <source>
        <dbReference type="Proteomes" id="UP000243250"/>
    </source>
</evidence>
<accession>A0A1I6HNC0</accession>
<evidence type="ECO:0000313" key="2">
    <source>
        <dbReference type="EMBL" id="SFR55878.1"/>
    </source>
</evidence>
<dbReference type="InterPro" id="IPR014710">
    <property type="entry name" value="RmlC-like_jellyroll"/>
</dbReference>
<reference evidence="3" key="1">
    <citation type="submission" date="2016-10" db="EMBL/GenBank/DDBJ databases">
        <authorList>
            <person name="Varghese N."/>
            <person name="Submissions S."/>
        </authorList>
    </citation>
    <scope>NUCLEOTIDE SEQUENCE [LARGE SCALE GENOMIC DNA]</scope>
    <source>
        <strain evidence="3">CGMCC 1.8711</strain>
    </source>
</reference>